<organism evidence="2 3">
    <name type="scientific">Hirsutella rhossiliensis</name>
    <dbReference type="NCBI Taxonomy" id="111463"/>
    <lineage>
        <taxon>Eukaryota</taxon>
        <taxon>Fungi</taxon>
        <taxon>Dikarya</taxon>
        <taxon>Ascomycota</taxon>
        <taxon>Pezizomycotina</taxon>
        <taxon>Sordariomycetes</taxon>
        <taxon>Hypocreomycetidae</taxon>
        <taxon>Hypocreales</taxon>
        <taxon>Ophiocordycipitaceae</taxon>
        <taxon>Hirsutella</taxon>
    </lineage>
</organism>
<gene>
    <name evidence="2" type="ORF">HRG_08435</name>
</gene>
<evidence type="ECO:0000256" key="1">
    <source>
        <dbReference type="SAM" id="MobiDB-lite"/>
    </source>
</evidence>
<feature type="region of interest" description="Disordered" evidence="1">
    <location>
        <begin position="432"/>
        <end position="481"/>
    </location>
</feature>
<dbReference type="EMBL" id="JAIZPD010000010">
    <property type="protein sequence ID" value="KAH0960280.1"/>
    <property type="molecule type" value="Genomic_DNA"/>
</dbReference>
<dbReference type="OrthoDB" id="5419928at2759"/>
<protein>
    <submittedName>
        <fullName evidence="2">Uncharacterized protein</fullName>
    </submittedName>
</protein>
<evidence type="ECO:0000313" key="2">
    <source>
        <dbReference type="EMBL" id="KAH0960280.1"/>
    </source>
</evidence>
<name>A0A9P8MS51_9HYPO</name>
<evidence type="ECO:0000313" key="3">
    <source>
        <dbReference type="Proteomes" id="UP000824596"/>
    </source>
</evidence>
<dbReference type="GeneID" id="68357564"/>
<keyword evidence="3" id="KW-1185">Reference proteome</keyword>
<dbReference type="RefSeq" id="XP_044717793.1">
    <property type="nucleotide sequence ID" value="XM_044866906.1"/>
</dbReference>
<feature type="region of interest" description="Disordered" evidence="1">
    <location>
        <begin position="343"/>
        <end position="373"/>
    </location>
</feature>
<accession>A0A9P8MS51</accession>
<feature type="compositionally biased region" description="Basic and acidic residues" evidence="1">
    <location>
        <begin position="343"/>
        <end position="352"/>
    </location>
</feature>
<dbReference type="Proteomes" id="UP000824596">
    <property type="component" value="Unassembled WGS sequence"/>
</dbReference>
<feature type="compositionally biased region" description="Basic and acidic residues" evidence="1">
    <location>
        <begin position="469"/>
        <end position="481"/>
    </location>
</feature>
<comment type="caution">
    <text evidence="2">The sequence shown here is derived from an EMBL/GenBank/DDBJ whole genome shotgun (WGS) entry which is preliminary data.</text>
</comment>
<sequence length="481" mass="55519">MPSSAPLRAAEVAALDDEALDRYLDENRLPDGTRAVPVDDWENIPSHLLQRLRDRALGSGGATVSIDPDELTKRLLQASPATQSSPPGSWPVERSPTPLSLGPIYYETADYHELVAKGGQPLYPIHFIGEISRHPEQHLDLLRPWLECPNSKYPPNWTTIFNRQLDRWQNFRNWQLDNRGLTDPIDDYSYFIEMQAREYERDGEKNLLAELRADPESLRPEWQLTLRRRDRQRRTKREIRGHGSFPEYAEAAKRRLAHHGFTQPFELMADPTEQDRLTTWIEYLEFECWWHDLYVRSSERLQSISDAAWTKLVDSGVLRPSETAEYLRGDEARMARQREWERAEQALKEAKSSAEGPSIPGRGPKASPRKPLPIAPHKRLMAAEALLKSVRARNECILDFLGETWDYDDTKKKAECHRSLVQWVMDQVPLIEASQASDDAPRKRGRQDDEEEDGRLKRQRTEASAPRTNQEEKESDVSASR</sequence>
<proteinExistence type="predicted"/>
<dbReference type="AlphaFoldDB" id="A0A9P8MS51"/>
<reference evidence="2" key="1">
    <citation type="submission" date="2021-09" db="EMBL/GenBank/DDBJ databases">
        <title>A high-quality genome of the endoparasitic fungus Hirsutella rhossiliensis with a comparison of Hirsutella genomes reveals transposable elements contributing to genome size variation.</title>
        <authorList>
            <person name="Lin R."/>
            <person name="Jiao Y."/>
            <person name="Sun X."/>
            <person name="Ling J."/>
            <person name="Xie B."/>
            <person name="Cheng X."/>
        </authorList>
    </citation>
    <scope>NUCLEOTIDE SEQUENCE</scope>
    <source>
        <strain evidence="2">HR02</strain>
    </source>
</reference>